<dbReference type="SMART" id="SM00471">
    <property type="entry name" value="HDc"/>
    <property type="match status" value="1"/>
</dbReference>
<name>A0A7C0Y3H6_DESA2</name>
<dbReference type="InterPro" id="IPR013976">
    <property type="entry name" value="HDOD"/>
</dbReference>
<dbReference type="PROSITE" id="PS51833">
    <property type="entry name" value="HDOD"/>
    <property type="match status" value="1"/>
</dbReference>
<dbReference type="AlphaFoldDB" id="A0A7C0Y3H6"/>
<dbReference type="CDD" id="cd00077">
    <property type="entry name" value="HDc"/>
    <property type="match status" value="1"/>
</dbReference>
<accession>A0A7C0Y3H6</accession>
<organism evidence="3">
    <name type="scientific">Desulfofervidus auxilii</name>
    <dbReference type="NCBI Taxonomy" id="1621989"/>
    <lineage>
        <taxon>Bacteria</taxon>
        <taxon>Pseudomonadati</taxon>
        <taxon>Thermodesulfobacteriota</taxon>
        <taxon>Candidatus Desulfofervidia</taxon>
        <taxon>Candidatus Desulfofervidales</taxon>
        <taxon>Candidatus Desulfofervidaceae</taxon>
        <taxon>Candidatus Desulfofervidus</taxon>
    </lineage>
</organism>
<dbReference type="PANTHER" id="PTHR33525:SF3">
    <property type="entry name" value="RIBONUCLEASE Y"/>
    <property type="match status" value="1"/>
</dbReference>
<dbReference type="PANTHER" id="PTHR33525">
    <property type="match status" value="1"/>
</dbReference>
<feature type="transmembrane region" description="Helical" evidence="1">
    <location>
        <begin position="76"/>
        <end position="95"/>
    </location>
</feature>
<dbReference type="Proteomes" id="UP000886289">
    <property type="component" value="Unassembled WGS sequence"/>
</dbReference>
<gene>
    <name evidence="3" type="ORF">ENG63_01360</name>
</gene>
<comment type="caution">
    <text evidence="3">The sequence shown here is derived from an EMBL/GenBank/DDBJ whole genome shotgun (WGS) entry which is preliminary data.</text>
</comment>
<keyword evidence="1" id="KW-0472">Membrane</keyword>
<dbReference type="Pfam" id="PF08668">
    <property type="entry name" value="HDOD"/>
    <property type="match status" value="1"/>
</dbReference>
<evidence type="ECO:0000313" key="3">
    <source>
        <dbReference type="EMBL" id="HDD43498.1"/>
    </source>
</evidence>
<evidence type="ECO:0000259" key="2">
    <source>
        <dbReference type="PROSITE" id="PS51833"/>
    </source>
</evidence>
<dbReference type="Gene3D" id="1.10.3210.10">
    <property type="entry name" value="Hypothetical protein af1432"/>
    <property type="match status" value="1"/>
</dbReference>
<sequence length="262" mass="29413">MQDAEVQTENKVLNIEIPAIPVVIQKVLNVLENPHANANIIAANVARDPGLSAKILGVANSAFYGFSHKITSLPQAIMILGLNALKGILVTLALLEKEYSKKVKKIIVNLWQHLTRSAYIAKEVAISLNFKNKSDIITAALLHDIGKAIIALNFPEKTLEIEKLKKEKNMNSIEAEKEILGFSHEEVNFLLCEKWSLSNFIKYPLSFHHRVNQTENFVKEIAFIHFVDAIANKIEPQSEALEILGISEAKKEEIIWKVEFGR</sequence>
<dbReference type="InterPro" id="IPR052340">
    <property type="entry name" value="RNase_Y/CdgJ"/>
</dbReference>
<proteinExistence type="predicted"/>
<dbReference type="SUPFAM" id="SSF109604">
    <property type="entry name" value="HD-domain/PDEase-like"/>
    <property type="match status" value="1"/>
</dbReference>
<feature type="domain" description="HDOD" evidence="2">
    <location>
        <begin position="17"/>
        <end position="211"/>
    </location>
</feature>
<keyword evidence="1" id="KW-1133">Transmembrane helix</keyword>
<protein>
    <submittedName>
        <fullName evidence="3">HDOD domain-containing protein</fullName>
    </submittedName>
</protein>
<keyword evidence="1" id="KW-0812">Transmembrane</keyword>
<dbReference type="EMBL" id="DRBS01000055">
    <property type="protein sequence ID" value="HDD43498.1"/>
    <property type="molecule type" value="Genomic_DNA"/>
</dbReference>
<reference evidence="3" key="1">
    <citation type="journal article" date="2020" name="mSystems">
        <title>Genome- and Community-Level Interaction Insights into Carbon Utilization and Element Cycling Functions of Hydrothermarchaeota in Hydrothermal Sediment.</title>
        <authorList>
            <person name="Zhou Z."/>
            <person name="Liu Y."/>
            <person name="Xu W."/>
            <person name="Pan J."/>
            <person name="Luo Z.H."/>
            <person name="Li M."/>
        </authorList>
    </citation>
    <scope>NUCLEOTIDE SEQUENCE [LARGE SCALE GENOMIC DNA]</scope>
    <source>
        <strain evidence="3">HyVt-233</strain>
    </source>
</reference>
<dbReference type="InterPro" id="IPR003607">
    <property type="entry name" value="HD/PDEase_dom"/>
</dbReference>
<evidence type="ECO:0000256" key="1">
    <source>
        <dbReference type="SAM" id="Phobius"/>
    </source>
</evidence>